<evidence type="ECO:0000256" key="3">
    <source>
        <dbReference type="SAM" id="MobiDB-lite"/>
    </source>
</evidence>
<dbReference type="EC" id="4.2.1.-" evidence="4"/>
<dbReference type="InterPro" id="IPR029045">
    <property type="entry name" value="ClpP/crotonase-like_dom_sf"/>
</dbReference>
<dbReference type="InterPro" id="IPR018376">
    <property type="entry name" value="Enoyl-CoA_hyd/isom_CS"/>
</dbReference>
<dbReference type="Gene3D" id="3.90.226.10">
    <property type="entry name" value="2-enoyl-CoA Hydratase, Chain A, domain 1"/>
    <property type="match status" value="1"/>
</dbReference>
<reference evidence="4 5" key="1">
    <citation type="submission" date="2015-08" db="EMBL/GenBank/DDBJ databases">
        <title>Investigation of the bacterial diversity of lava forest soil.</title>
        <authorList>
            <person name="Lee J.S."/>
        </authorList>
    </citation>
    <scope>NUCLEOTIDE SEQUENCE [LARGE SCALE GENOMIC DNA]</scope>
    <source>
        <strain evidence="4 5">GJW-30</strain>
    </source>
</reference>
<organism evidence="4 5">
    <name type="scientific">Variibacter gotjawalensis</name>
    <dbReference type="NCBI Taxonomy" id="1333996"/>
    <lineage>
        <taxon>Bacteria</taxon>
        <taxon>Pseudomonadati</taxon>
        <taxon>Pseudomonadota</taxon>
        <taxon>Alphaproteobacteria</taxon>
        <taxon>Hyphomicrobiales</taxon>
        <taxon>Nitrobacteraceae</taxon>
        <taxon>Variibacter</taxon>
    </lineage>
</organism>
<evidence type="ECO:0000313" key="5">
    <source>
        <dbReference type="Proteomes" id="UP000236884"/>
    </source>
</evidence>
<evidence type="ECO:0000313" key="4">
    <source>
        <dbReference type="EMBL" id="BAT58797.1"/>
    </source>
</evidence>
<dbReference type="PANTHER" id="PTHR43802:SF1">
    <property type="entry name" value="IP11341P-RELATED"/>
    <property type="match status" value="1"/>
</dbReference>
<keyword evidence="4" id="KW-0456">Lyase</keyword>
<dbReference type="Pfam" id="PF00378">
    <property type="entry name" value="ECH_1"/>
    <property type="match status" value="2"/>
</dbReference>
<dbReference type="InterPro" id="IPR001753">
    <property type="entry name" value="Enoyl-CoA_hydra/iso"/>
</dbReference>
<dbReference type="OrthoDB" id="5730382at2"/>
<dbReference type="GO" id="GO:0016829">
    <property type="term" value="F:lyase activity"/>
    <property type="evidence" value="ECO:0007669"/>
    <property type="project" value="UniProtKB-KW"/>
</dbReference>
<dbReference type="PANTHER" id="PTHR43802">
    <property type="entry name" value="ENOYL-COA HYDRATASE"/>
    <property type="match status" value="1"/>
</dbReference>
<dbReference type="AlphaFoldDB" id="A0A0S3PSB0"/>
<dbReference type="RefSeq" id="WP_096353257.1">
    <property type="nucleotide sequence ID" value="NZ_AP014946.1"/>
</dbReference>
<dbReference type="KEGG" id="vgo:GJW-30_1_01324"/>
<sequence length="271" mass="29053">MTVRIEKDGTVWTVIHSRFEARNAMDPESADALHDAMLAFNADPKANVAVLWGEGGAFCAGWDLKYASSLMDRDAFQRDMIEGLAFPHGANGAPRGPLGPTRLELDKPVIAAVEGPAVAGGMELALWADVRVMGATAYFGVYCRRWGIPLLDGGAVRLPRLVGLGRAQEIIMTGRKVPADEALRIGMCEKVVPEGGARAAAEAMAQEIARFPQAAVRADRRTAYETHGMGLRDAMRREWANGVEAHSREGAAGAARFASGKGRHGDFKDIA</sequence>
<feature type="region of interest" description="Disordered" evidence="3">
    <location>
        <begin position="250"/>
        <end position="271"/>
    </location>
</feature>
<dbReference type="NCBIfam" id="NF006108">
    <property type="entry name" value="PRK08259.1"/>
    <property type="match status" value="1"/>
</dbReference>
<evidence type="ECO:0000256" key="2">
    <source>
        <dbReference type="RuleBase" id="RU003707"/>
    </source>
</evidence>
<accession>A0A0S3PSB0</accession>
<comment type="similarity">
    <text evidence="1 2">Belongs to the enoyl-CoA hydratase/isomerase family.</text>
</comment>
<keyword evidence="5" id="KW-1185">Reference proteome</keyword>
<proteinExistence type="inferred from homology"/>
<dbReference type="EMBL" id="AP014946">
    <property type="protein sequence ID" value="BAT58797.1"/>
    <property type="molecule type" value="Genomic_DNA"/>
</dbReference>
<dbReference type="CDD" id="cd06558">
    <property type="entry name" value="crotonase-like"/>
    <property type="match status" value="1"/>
</dbReference>
<protein>
    <submittedName>
        <fullName evidence="4">Carnitinyl-CoA dehydratase</fullName>
        <ecNumber evidence="4">4.2.1.-</ecNumber>
    </submittedName>
</protein>
<dbReference type="Proteomes" id="UP000236884">
    <property type="component" value="Chromosome"/>
</dbReference>
<dbReference type="PROSITE" id="PS00166">
    <property type="entry name" value="ENOYL_COA_HYDRATASE"/>
    <property type="match status" value="1"/>
</dbReference>
<evidence type="ECO:0000256" key="1">
    <source>
        <dbReference type="ARBA" id="ARBA00005254"/>
    </source>
</evidence>
<dbReference type="SUPFAM" id="SSF52096">
    <property type="entry name" value="ClpP/crotonase"/>
    <property type="match status" value="1"/>
</dbReference>
<gene>
    <name evidence="4" type="primary">caiD_2</name>
    <name evidence="4" type="ORF">GJW-30_1_01324</name>
</gene>
<dbReference type="Gene3D" id="1.10.287.2460">
    <property type="match status" value="1"/>
</dbReference>
<name>A0A0S3PSB0_9BRAD</name>